<reference evidence="2 3" key="1">
    <citation type="submission" date="2018-03" db="EMBL/GenBank/DDBJ databases">
        <title>Bacteriophage NCPPB3778 and a type I-E CRISPR drive the evolution of the US Biological Select Agent, Rathayibacter toxicus.</title>
        <authorList>
            <person name="Davis E.W.II."/>
            <person name="Tabima J.F."/>
            <person name="Weisberg A.J."/>
            <person name="Dantas Lopes L."/>
            <person name="Wiseman M.S."/>
            <person name="Wiseman M.S."/>
            <person name="Pupko T."/>
            <person name="Belcher M.S."/>
            <person name="Sechler A.J."/>
            <person name="Tancos M.A."/>
            <person name="Schroeder B.K."/>
            <person name="Murray T.D."/>
            <person name="Luster D.G."/>
            <person name="Schneider W.L."/>
            <person name="Rogers E."/>
            <person name="Andreote F.D."/>
            <person name="Grunwald N.J."/>
            <person name="Putnam M.L."/>
            <person name="Chang J.H."/>
        </authorList>
    </citation>
    <scope>NUCLEOTIDE SEQUENCE [LARGE SCALE GENOMIC DNA]</scope>
    <source>
        <strain evidence="2 3">NCCPB 2253</strain>
    </source>
</reference>
<accession>A0AAD1AIN4</accession>
<proteinExistence type="predicted"/>
<dbReference type="EMBL" id="CP028130">
    <property type="protein sequence ID" value="AZZ57131.1"/>
    <property type="molecule type" value="Genomic_DNA"/>
</dbReference>
<gene>
    <name evidence="2" type="ORF">C7V51_15585</name>
</gene>
<evidence type="ECO:0000313" key="3">
    <source>
        <dbReference type="Proteomes" id="UP000283946"/>
    </source>
</evidence>
<feature type="region of interest" description="Disordered" evidence="1">
    <location>
        <begin position="1"/>
        <end position="50"/>
    </location>
</feature>
<protein>
    <submittedName>
        <fullName evidence="2">Uncharacterized protein</fullName>
    </submittedName>
</protein>
<sequence length="215" mass="23350">MHAARSLPVPSVPRRTDAVPLHPHRRDRSRRSRRRRRRRGDRVPRPPGGPGCVARRVVAVRLRSTRHLCPGYLCPGYLCSGYLCPGHRSDDREFGHSRFFVRCPGPQRRLDHRGLRRAARRRGPTVLSFAAASVDCAGDRTATVPVSLSWETSGGVSARLATGTTDAADGTPVSLAASAYSAVSVDCRDSETLITLAVLSAAGTLTQRTLIIQAP</sequence>
<dbReference type="AlphaFoldDB" id="A0AAD1AIN4"/>
<dbReference type="Proteomes" id="UP000283946">
    <property type="component" value="Chromosome"/>
</dbReference>
<name>A0AAD1AIN4_9MICO</name>
<evidence type="ECO:0000313" key="2">
    <source>
        <dbReference type="EMBL" id="AZZ57131.1"/>
    </source>
</evidence>
<evidence type="ECO:0000256" key="1">
    <source>
        <dbReference type="SAM" id="MobiDB-lite"/>
    </source>
</evidence>
<organism evidence="2 3">
    <name type="scientific">Rathayibacter iranicus</name>
    <dbReference type="NCBI Taxonomy" id="59737"/>
    <lineage>
        <taxon>Bacteria</taxon>
        <taxon>Bacillati</taxon>
        <taxon>Actinomycetota</taxon>
        <taxon>Actinomycetes</taxon>
        <taxon>Micrococcales</taxon>
        <taxon>Microbacteriaceae</taxon>
        <taxon>Rathayibacter</taxon>
    </lineage>
</organism>
<dbReference type="RefSeq" id="WP_127844077.1">
    <property type="nucleotide sequence ID" value="NZ_CP028130.1"/>
</dbReference>
<dbReference type="KEGG" id="ria:C7V51_15585"/>
<feature type="compositionally biased region" description="Basic residues" evidence="1">
    <location>
        <begin position="22"/>
        <end position="40"/>
    </location>
</feature>